<reference evidence="2 3" key="1">
    <citation type="journal article" date="2010" name="Stand. Genomic Sci.">
        <title>Complete genome sequence of Methanoplanus petrolearius type strain (SEBR 4847).</title>
        <authorList>
            <person name="Brambilla E."/>
            <person name="Djao O.D."/>
            <person name="Daligault H."/>
            <person name="Lapidus A."/>
            <person name="Lucas S."/>
            <person name="Hammon N."/>
            <person name="Nolan M."/>
            <person name="Tice H."/>
            <person name="Cheng J.F."/>
            <person name="Han C."/>
            <person name="Tapia R."/>
            <person name="Goodwin L."/>
            <person name="Pitluck S."/>
            <person name="Liolios K."/>
            <person name="Ivanova N."/>
            <person name="Mavromatis K."/>
            <person name="Mikhailova N."/>
            <person name="Pati A."/>
            <person name="Chen A."/>
            <person name="Palaniappan K."/>
            <person name="Land M."/>
            <person name="Hauser L."/>
            <person name="Chang Y.J."/>
            <person name="Jeffries C.D."/>
            <person name="Rohde M."/>
            <person name="Spring S."/>
            <person name="Sikorski J."/>
            <person name="Goker M."/>
            <person name="Woyke T."/>
            <person name="Bristow J."/>
            <person name="Eisen J.A."/>
            <person name="Markowitz V."/>
            <person name="Hugenholtz P."/>
            <person name="Kyrpides N.C."/>
            <person name="Klenk H.P."/>
        </authorList>
    </citation>
    <scope>NUCLEOTIDE SEQUENCE [LARGE SCALE GENOMIC DNA]</scope>
    <source>
        <strain evidence="3">DSM 11571 / OCM 486 / SEBR 4847</strain>
    </source>
</reference>
<dbReference type="HOGENOM" id="CLU_1451416_0_0_2"/>
<dbReference type="eggNOG" id="arCOG04865">
    <property type="taxonomic scope" value="Archaea"/>
</dbReference>
<comment type="similarity">
    <text evidence="1">Belongs to the UPF0254 family.</text>
</comment>
<protein>
    <recommendedName>
        <fullName evidence="1">UPF0254 protein Mpet_2000</fullName>
    </recommendedName>
</protein>
<evidence type="ECO:0000313" key="3">
    <source>
        <dbReference type="Proteomes" id="UP000006565"/>
    </source>
</evidence>
<dbReference type="NCBIfam" id="NF002122">
    <property type="entry name" value="PRK00962.1"/>
    <property type="match status" value="1"/>
</dbReference>
<organism evidence="2 3">
    <name type="scientific">Methanolacinia petrolearia (strain DSM 11571 / OCM 486 / SEBR 4847)</name>
    <name type="common">Methanoplanus petrolearius</name>
    <dbReference type="NCBI Taxonomy" id="679926"/>
    <lineage>
        <taxon>Archaea</taxon>
        <taxon>Methanobacteriati</taxon>
        <taxon>Methanobacteriota</taxon>
        <taxon>Stenosarchaea group</taxon>
        <taxon>Methanomicrobia</taxon>
        <taxon>Methanomicrobiales</taxon>
        <taxon>Methanomicrobiaceae</taxon>
        <taxon>Methanolacinia</taxon>
    </lineage>
</organism>
<dbReference type="Proteomes" id="UP000006565">
    <property type="component" value="Chromosome"/>
</dbReference>
<gene>
    <name evidence="2" type="ordered locus">Mpet_2000</name>
</gene>
<dbReference type="EMBL" id="CP002117">
    <property type="protein sequence ID" value="ADN36750.1"/>
    <property type="molecule type" value="Genomic_DNA"/>
</dbReference>
<dbReference type="OrthoDB" id="59686at2157"/>
<keyword evidence="3" id="KW-1185">Reference proteome</keyword>
<sequence length="164" mass="17665">MIRIATAECFTHGRIGLEIHAISRGYYMNISHTLNFEPSRLSLTASLFIPTLSGVKSILGFEPLEPDDLLDGIKVYNDEKDKIMAVKMAEAVRSITGADIGIGSTAGIGKGAIAVADERTVLTGSSGVYADLRTSGADIIMKRQESGIEEAFVLLEKILIENYS</sequence>
<dbReference type="Pfam" id="PF06787">
    <property type="entry name" value="HcgF"/>
    <property type="match status" value="1"/>
</dbReference>
<dbReference type="AlphaFoldDB" id="E1RJE4"/>
<proteinExistence type="inferred from homology"/>
<accession>E1RJE4</accession>
<dbReference type="RefSeq" id="WP_013329927.1">
    <property type="nucleotide sequence ID" value="NC_014507.1"/>
</dbReference>
<dbReference type="KEGG" id="mpi:Mpet_2000"/>
<dbReference type="HAMAP" id="MF_00673">
    <property type="entry name" value="UPF0254"/>
    <property type="match status" value="1"/>
</dbReference>
<dbReference type="STRING" id="679926.Mpet_2000"/>
<dbReference type="GeneID" id="9744479"/>
<name>E1RJE4_METP4</name>
<dbReference type="InterPro" id="IPR009625">
    <property type="entry name" value="HcgF"/>
</dbReference>
<evidence type="ECO:0000313" key="2">
    <source>
        <dbReference type="EMBL" id="ADN36750.1"/>
    </source>
</evidence>
<evidence type="ECO:0000256" key="1">
    <source>
        <dbReference type="HAMAP-Rule" id="MF_00673"/>
    </source>
</evidence>